<keyword evidence="4 7" id="KW-0554">One-carbon metabolism</keyword>
<dbReference type="EMBL" id="JXJQ01000008">
    <property type="protein sequence ID" value="KJY61826.1"/>
    <property type="molecule type" value="Genomic_DNA"/>
</dbReference>
<evidence type="ECO:0000256" key="3">
    <source>
        <dbReference type="ARBA" id="ARBA00012856"/>
    </source>
</evidence>
<evidence type="ECO:0000313" key="10">
    <source>
        <dbReference type="EMBL" id="KJY61826.1"/>
    </source>
</evidence>
<dbReference type="GO" id="GO:0050661">
    <property type="term" value="F:NADP binding"/>
    <property type="evidence" value="ECO:0007669"/>
    <property type="project" value="InterPro"/>
</dbReference>
<evidence type="ECO:0000256" key="6">
    <source>
        <dbReference type="ARBA" id="ARBA00023002"/>
    </source>
</evidence>
<sequence>MLAFIWAQDQTGLIGQAGHLPWHLPADLHYFQQTTLHKTIVMGRKTFMSFPHGALPQRRNIVLTHQAISWPQVEIIHQPAALCSLVSFKEPIFIIGGRQVFAEFIDQVQYLYVTQIHHTFAGATYMIPIDYRQFALVSHHQGVVDTANPWPHDFLIYQRRS</sequence>
<reference evidence="10 11" key="1">
    <citation type="submission" date="2015-01" db="EMBL/GenBank/DDBJ databases">
        <title>Comparative genomics of the lactic acid bacteria isolated from the honey bee gut.</title>
        <authorList>
            <person name="Ellegaard K.M."/>
            <person name="Tamarit D."/>
            <person name="Javelind E."/>
            <person name="Olofsson T."/>
            <person name="Andersson S.G."/>
            <person name="Vasquez A."/>
        </authorList>
    </citation>
    <scope>NUCLEOTIDE SEQUENCE [LARGE SCALE GENOMIC DNA]</scope>
    <source>
        <strain evidence="10 11">Bin4</strain>
    </source>
</reference>
<keyword evidence="11" id="KW-1185">Reference proteome</keyword>
<evidence type="ECO:0000256" key="7">
    <source>
        <dbReference type="PIRNR" id="PIRNR000194"/>
    </source>
</evidence>
<dbReference type="InterPro" id="IPR012259">
    <property type="entry name" value="DHFR"/>
</dbReference>
<dbReference type="STRING" id="1218492.JG30_08780"/>
<comment type="pathway">
    <text evidence="1 7">Cofactor biosynthesis; tetrahydrofolate biosynthesis; 5,6,7,8-tetrahydrofolate from 7,8-dihydrofolate: step 1/1.</text>
</comment>
<dbReference type="Gene3D" id="3.40.430.10">
    <property type="entry name" value="Dihydrofolate Reductase, subunit A"/>
    <property type="match status" value="1"/>
</dbReference>
<evidence type="ECO:0000313" key="11">
    <source>
        <dbReference type="Proteomes" id="UP000033558"/>
    </source>
</evidence>
<keyword evidence="6 7" id="KW-0560">Oxidoreductase</keyword>
<evidence type="ECO:0000259" key="9">
    <source>
        <dbReference type="PROSITE" id="PS51330"/>
    </source>
</evidence>
<dbReference type="Pfam" id="PF00186">
    <property type="entry name" value="DHFR_1"/>
    <property type="match status" value="1"/>
</dbReference>
<dbReference type="UniPathway" id="UPA00077">
    <property type="reaction ID" value="UER00158"/>
</dbReference>
<dbReference type="InterPro" id="IPR001796">
    <property type="entry name" value="DHFR_dom"/>
</dbReference>
<dbReference type="Proteomes" id="UP000033558">
    <property type="component" value="Unassembled WGS sequence"/>
</dbReference>
<dbReference type="PATRIC" id="fig|1218492.5.peg.1017"/>
<dbReference type="EC" id="1.5.1.3" evidence="3 7"/>
<dbReference type="PANTHER" id="PTHR48069">
    <property type="entry name" value="DIHYDROFOLATE REDUCTASE"/>
    <property type="match status" value="1"/>
</dbReference>
<comment type="caution">
    <text evidence="10">The sequence shown here is derived from an EMBL/GenBank/DDBJ whole genome shotgun (WGS) entry which is preliminary data.</text>
</comment>
<evidence type="ECO:0000256" key="2">
    <source>
        <dbReference type="ARBA" id="ARBA00009539"/>
    </source>
</evidence>
<evidence type="ECO:0000256" key="8">
    <source>
        <dbReference type="RuleBase" id="RU004474"/>
    </source>
</evidence>
<dbReference type="GO" id="GO:0046452">
    <property type="term" value="P:dihydrofolate metabolic process"/>
    <property type="evidence" value="ECO:0007669"/>
    <property type="project" value="TreeGrafter"/>
</dbReference>
<dbReference type="InterPro" id="IPR017925">
    <property type="entry name" value="DHFR_CS"/>
</dbReference>
<evidence type="ECO:0000256" key="4">
    <source>
        <dbReference type="ARBA" id="ARBA00022563"/>
    </source>
</evidence>
<dbReference type="CDD" id="cd00209">
    <property type="entry name" value="DHFR"/>
    <property type="match status" value="1"/>
</dbReference>
<keyword evidence="5 7" id="KW-0521">NADP</keyword>
<name>A0A0F4LWB0_9LACO</name>
<dbReference type="AlphaFoldDB" id="A0A0F4LWB0"/>
<accession>A0A0F4LWB0</accession>
<dbReference type="PRINTS" id="PR00070">
    <property type="entry name" value="DHFR"/>
</dbReference>
<dbReference type="HOGENOM" id="CLU_043966_5_2_9"/>
<dbReference type="RefSeq" id="WP_046316523.1">
    <property type="nucleotide sequence ID" value="NZ_JBHSZT010000001.1"/>
</dbReference>
<dbReference type="PROSITE" id="PS00075">
    <property type="entry name" value="DHFR_1"/>
    <property type="match status" value="1"/>
</dbReference>
<proteinExistence type="inferred from homology"/>
<evidence type="ECO:0000256" key="5">
    <source>
        <dbReference type="ARBA" id="ARBA00022857"/>
    </source>
</evidence>
<dbReference type="GO" id="GO:0046654">
    <property type="term" value="P:tetrahydrofolate biosynthetic process"/>
    <property type="evidence" value="ECO:0007669"/>
    <property type="project" value="UniProtKB-UniPathway"/>
</dbReference>
<dbReference type="GO" id="GO:0004146">
    <property type="term" value="F:dihydrofolate reductase activity"/>
    <property type="evidence" value="ECO:0007669"/>
    <property type="project" value="UniProtKB-EC"/>
</dbReference>
<dbReference type="SUPFAM" id="SSF53597">
    <property type="entry name" value="Dihydrofolate reductase-like"/>
    <property type="match status" value="1"/>
</dbReference>
<dbReference type="PANTHER" id="PTHR48069:SF3">
    <property type="entry name" value="DIHYDROFOLATE REDUCTASE"/>
    <property type="match status" value="1"/>
</dbReference>
<dbReference type="OrthoDB" id="9804315at2"/>
<comment type="function">
    <text evidence="7">Key enzyme in folate metabolism. Catalyzes an essential reaction for de novo glycine and purine synthesis, and for DNA precursor synthesis.</text>
</comment>
<dbReference type="PIRSF" id="PIRSF000194">
    <property type="entry name" value="DHFR"/>
    <property type="match status" value="1"/>
</dbReference>
<evidence type="ECO:0000256" key="1">
    <source>
        <dbReference type="ARBA" id="ARBA00004903"/>
    </source>
</evidence>
<comment type="catalytic activity">
    <reaction evidence="7">
        <text>(6S)-5,6,7,8-tetrahydrofolate + NADP(+) = 7,8-dihydrofolate + NADPH + H(+)</text>
        <dbReference type="Rhea" id="RHEA:15009"/>
        <dbReference type="ChEBI" id="CHEBI:15378"/>
        <dbReference type="ChEBI" id="CHEBI:57451"/>
        <dbReference type="ChEBI" id="CHEBI:57453"/>
        <dbReference type="ChEBI" id="CHEBI:57783"/>
        <dbReference type="ChEBI" id="CHEBI:58349"/>
        <dbReference type="EC" id="1.5.1.3"/>
    </reaction>
</comment>
<dbReference type="InterPro" id="IPR024072">
    <property type="entry name" value="DHFR-like_dom_sf"/>
</dbReference>
<dbReference type="GO" id="GO:0006730">
    <property type="term" value="P:one-carbon metabolic process"/>
    <property type="evidence" value="ECO:0007669"/>
    <property type="project" value="UniProtKB-KW"/>
</dbReference>
<gene>
    <name evidence="10" type="primary">folA</name>
    <name evidence="10" type="ORF">JG30_08780</name>
</gene>
<dbReference type="GO" id="GO:0046655">
    <property type="term" value="P:folic acid metabolic process"/>
    <property type="evidence" value="ECO:0007669"/>
    <property type="project" value="TreeGrafter"/>
</dbReference>
<comment type="similarity">
    <text evidence="2 7 8">Belongs to the dihydrofolate reductase family.</text>
</comment>
<dbReference type="GO" id="GO:0005829">
    <property type="term" value="C:cytosol"/>
    <property type="evidence" value="ECO:0007669"/>
    <property type="project" value="TreeGrafter"/>
</dbReference>
<organism evidence="10 11">
    <name type="scientific">Bombilactobacillus mellifer</name>
    <dbReference type="NCBI Taxonomy" id="1218492"/>
    <lineage>
        <taxon>Bacteria</taxon>
        <taxon>Bacillati</taxon>
        <taxon>Bacillota</taxon>
        <taxon>Bacilli</taxon>
        <taxon>Lactobacillales</taxon>
        <taxon>Lactobacillaceae</taxon>
        <taxon>Bombilactobacillus</taxon>
    </lineage>
</organism>
<dbReference type="PROSITE" id="PS51330">
    <property type="entry name" value="DHFR_2"/>
    <property type="match status" value="1"/>
</dbReference>
<feature type="domain" description="DHFR" evidence="9">
    <location>
        <begin position="1"/>
        <end position="159"/>
    </location>
</feature>
<protein>
    <recommendedName>
        <fullName evidence="3 7">Dihydrofolate reductase</fullName>
        <ecNumber evidence="3 7">1.5.1.3</ecNumber>
    </recommendedName>
</protein>